<proteinExistence type="predicted"/>
<keyword evidence="2" id="KW-0472">Membrane</keyword>
<accession>A0A061J575</accession>
<feature type="region of interest" description="Disordered" evidence="1">
    <location>
        <begin position="1443"/>
        <end position="1465"/>
    </location>
</feature>
<keyword evidence="4" id="KW-1185">Reference proteome</keyword>
<keyword evidence="2" id="KW-0812">Transmembrane</keyword>
<dbReference type="Proteomes" id="UP000031737">
    <property type="component" value="Unassembled WGS sequence"/>
</dbReference>
<name>A0A061J575_TRYRA</name>
<evidence type="ECO:0000313" key="3">
    <source>
        <dbReference type="EMBL" id="ESL09286.1"/>
    </source>
</evidence>
<evidence type="ECO:0000256" key="1">
    <source>
        <dbReference type="SAM" id="MobiDB-lite"/>
    </source>
</evidence>
<organism evidence="3 4">
    <name type="scientific">Trypanosoma rangeli SC58</name>
    <dbReference type="NCBI Taxonomy" id="429131"/>
    <lineage>
        <taxon>Eukaryota</taxon>
        <taxon>Discoba</taxon>
        <taxon>Euglenozoa</taxon>
        <taxon>Kinetoplastea</taxon>
        <taxon>Metakinetoplastina</taxon>
        <taxon>Trypanosomatida</taxon>
        <taxon>Trypanosomatidae</taxon>
        <taxon>Trypanosoma</taxon>
        <taxon>Herpetosoma</taxon>
    </lineage>
</organism>
<feature type="compositionally biased region" description="Basic and acidic residues" evidence="1">
    <location>
        <begin position="544"/>
        <end position="553"/>
    </location>
</feature>
<reference evidence="3 4" key="1">
    <citation type="submission" date="2013-07" db="EMBL/GenBank/DDBJ databases">
        <authorList>
            <person name="Stoco P.H."/>
            <person name="Wagner G."/>
            <person name="Gerber A."/>
            <person name="Zaha A."/>
            <person name="Thompson C."/>
            <person name="Bartholomeu D.C."/>
            <person name="Luckemeyer D.D."/>
            <person name="Bahia D."/>
            <person name="Loreto E."/>
            <person name="Prestes E.B."/>
            <person name="Lima F.M."/>
            <person name="Rodrigues-Luiz G."/>
            <person name="Vallejo G.A."/>
            <person name="Filho J.F."/>
            <person name="Monteiro K.M."/>
            <person name="Tyler K.M."/>
            <person name="de Almeida L.G."/>
            <person name="Ortiz M.F."/>
            <person name="Siervo M.A."/>
            <person name="de Moraes M.H."/>
            <person name="Cunha O.L."/>
            <person name="Mendonca-Neto R."/>
            <person name="Silva R."/>
            <person name="Teixeira S.M."/>
            <person name="Murta S.M."/>
            <person name="Sincero T.C."/>
            <person name="Mendes T.A."/>
            <person name="Urmenyi T.P."/>
            <person name="Silva V.G."/>
            <person name="da Rocha W.D."/>
            <person name="Andersson B."/>
            <person name="Romanha A.J."/>
            <person name="Steindel M."/>
            <person name="de Vasconcelos A.T."/>
            <person name="Grisard E.C."/>
        </authorList>
    </citation>
    <scope>NUCLEOTIDE SEQUENCE [LARGE SCALE GENOMIC DNA]</scope>
    <source>
        <strain evidence="3 4">SC58</strain>
    </source>
</reference>
<dbReference type="VEuPathDB" id="TriTrypDB:TRSC58_02996"/>
<dbReference type="OrthoDB" id="242351at2759"/>
<dbReference type="EMBL" id="AUPL01002996">
    <property type="protein sequence ID" value="ESL09286.1"/>
    <property type="molecule type" value="Genomic_DNA"/>
</dbReference>
<sequence>MRKPTKLRGSAAIVKCGRLLPGGVLFVALLFVLLSAAAPFAGAAVALPQCAWVYTAKEGETTISVLRRLWDIDACAGKYVTLATMDSPLSGFVIPNAHFLVVQYTPTITDLMEGEVRYVSQQLSVMCDVFTPLCKQASVYYVVYGIQKAGPTNDTTTTTVAPAPVAPSCPPGGVLPLVRTNITVPAWLEPLSYVDNCLAPRHIIISKVSDTMKKLFYIEKGSILWFDRNAENQDSGNFSVELTVYCNEVASCFNIQATFAVVRPLPPPTENPPNCSLAYGFHVGFLQNVSLTITPHKEDACPAGQKAVFTLVSPPKYNAEAFRLDKNTGKFDYAAPTGPRVTSDVFAFVISCAEDTGGTIHPLCTGRADILVTSPPSPTPTPPPPAKEVECPGNFVFDYEMGNESKTAPSTYNLFLEARRGENVSFCPSGIYVNAELRTKTGTGNLVGFNNKTGVFQYVSSTKSVDHFDFALTCATGGVCRGSVTLQPRKNPTPPPEYPSTVYDLGHIVCRGTCDASAWRTSPRYPGLFDVTDGPQKGRSHVTPRRDGKSPDDMDFELRMEGNALLLRAYTIIGNMAARFVTFAPVGGPKSALLTSAYVPNGAHVSFNASCLDQQATSGLASDIWTWDDASETEGGNTLRGHLNTVTDAYKSGENYFQKFGGKHRDCDVYRSNPCKYAPMLTPASIANDANAEGAIDWKLYVNNCEATWVGNVSLNHLRMLRNSATNEPLFKAVNESLLVGTIYTQVVKPASWVPPYKGVMSMQRAYTVRISIDDSVGTEVEVSQMKSLAGVQTEGATKMNKVENILRIQSKFLSVVELSRSENGLFQDSFNVSIDVRFAAAKDPMTGERLYGYALLIYPYQLNYSHIKYSVPMLVHLNATQLRVREVQLLNASWRTPNLQDCAQCTGKAVTCAGTESGLNLDCDPVIRFEPAGNVSLFHESGLASEHEGQFLNISLIARVVGTGTALSATGHPEGSFALRLLFSDSETIVIRVKQLAYITGVNTITHYALCRSSAYWPVADVLGGSVPANPFNSSQLLHDILTQPLDGKDKTKKKSYYGVPKPLHSDAFCAANINPHRPGHIFLNSTTTIVTDDGVDREAQSGPSTVQLSLCTAPDEQVYGVTDWVYLTLRDQLKPLNTSTLAKMSLEYLILSVDAKDVLGVFHSNNGDSNIRKSRLHFVLDGASLPDRMNDGALGEEAERQHWMGETPMGNSTVYLRWEQYAAYLHYRRIYLRSCPSNKQGEECVNEPFHFAFVPGALLYRGSRVRVTFHLHVGVRYTSTDDLGESWVEEHVARIPVSAQISSALRFDRDVYTPRVVPRSTGGLSKKSARVLFVILALGIVAVLAAAIYIEIYYRRVLRVAKRRLRQHPNCNENRVDERRPLGVVFSPLRDKDARASPDGFEIASAASGGRLAKQLTLKELSESSGIQTGYGVVQVEPSRAQVSEDDFGGETSPTSSPQPRVE</sequence>
<evidence type="ECO:0000256" key="2">
    <source>
        <dbReference type="SAM" id="Phobius"/>
    </source>
</evidence>
<comment type="caution">
    <text evidence="3">The sequence shown here is derived from an EMBL/GenBank/DDBJ whole genome shotgun (WGS) entry which is preliminary data.</text>
</comment>
<protein>
    <submittedName>
        <fullName evidence="3">Uncharacterized protein</fullName>
    </submittedName>
</protein>
<gene>
    <name evidence="3" type="ORF">TRSC58_02996</name>
</gene>
<evidence type="ECO:0000313" key="4">
    <source>
        <dbReference type="Proteomes" id="UP000031737"/>
    </source>
</evidence>
<keyword evidence="2" id="KW-1133">Transmembrane helix</keyword>
<feature type="region of interest" description="Disordered" evidence="1">
    <location>
        <begin position="529"/>
        <end position="553"/>
    </location>
</feature>
<feature type="compositionally biased region" description="Polar residues" evidence="1">
    <location>
        <begin position="1454"/>
        <end position="1465"/>
    </location>
</feature>
<feature type="transmembrane region" description="Helical" evidence="2">
    <location>
        <begin position="1333"/>
        <end position="1356"/>
    </location>
</feature>